<feature type="region of interest" description="Disordered" evidence="1">
    <location>
        <begin position="334"/>
        <end position="354"/>
    </location>
</feature>
<dbReference type="PANTHER" id="PTHR48228:SF5">
    <property type="entry name" value="ALPHA-METHYLACYL-COA RACEMASE"/>
    <property type="match status" value="1"/>
</dbReference>
<dbReference type="Pfam" id="PF02515">
    <property type="entry name" value="CoA_transf_3"/>
    <property type="match status" value="1"/>
</dbReference>
<sequence length="364" mass="38628">MAGPLDGLKVVELAGIGPGPHACMVLADLGADVVRVERPSGSLNLTGGRPDPLLRGRRSVAADMKTPEGRDLVLRLAAKADVLVEGLRPGVAERLGVGPEDCHRRNPRLVYGRMTGWGQEGPLAQRAGHDINYIGLAGVLHAIGREGERPVPPLNLVGDFGGGSMFLLTGVLSALWERERTGLGQVVDAAMIDGTNVLAQMVWALRGVGSWSDERGTNLLDGAAPFYDTYVCADGRYVAVGALEPQFYELFLAGLELTDAGLPPQLDRAGWPVLRTAFTRAFLTRTRDEWAARFADTDACVTPVLAPDEVAEHPHIAARSGLIELDGVLQPAPAPRFSRTPPEIPSPPPVAGADTEAVLTGWDA</sequence>
<dbReference type="Proteomes" id="UP001500689">
    <property type="component" value="Unassembled WGS sequence"/>
</dbReference>
<dbReference type="InterPro" id="IPR050509">
    <property type="entry name" value="CoA-transferase_III"/>
</dbReference>
<dbReference type="PANTHER" id="PTHR48228">
    <property type="entry name" value="SUCCINYL-COA--D-CITRAMALATE COA-TRANSFERASE"/>
    <property type="match status" value="1"/>
</dbReference>
<evidence type="ECO:0000313" key="2">
    <source>
        <dbReference type="EMBL" id="GAA3523983.1"/>
    </source>
</evidence>
<protein>
    <submittedName>
        <fullName evidence="2">Alpha-methylacyl-CoA racemase</fullName>
    </submittedName>
</protein>
<comment type="caution">
    <text evidence="2">The sequence shown here is derived from an EMBL/GenBank/DDBJ whole genome shotgun (WGS) entry which is preliminary data.</text>
</comment>
<evidence type="ECO:0000313" key="3">
    <source>
        <dbReference type="Proteomes" id="UP001500689"/>
    </source>
</evidence>
<dbReference type="Gene3D" id="3.40.50.10540">
    <property type="entry name" value="Crotonobetainyl-coa:carnitine coa-transferase, domain 1"/>
    <property type="match status" value="1"/>
</dbReference>
<gene>
    <name evidence="2" type="primary">mcr_1</name>
    <name evidence="2" type="ORF">GCM10022222_02860</name>
</gene>
<name>A0ABP6V081_9PSEU</name>
<dbReference type="Gene3D" id="3.30.1540.10">
    <property type="entry name" value="formyl-coa transferase, domain 3"/>
    <property type="match status" value="1"/>
</dbReference>
<dbReference type="RefSeq" id="WP_344854378.1">
    <property type="nucleotide sequence ID" value="NZ_BAAAZN010000001.1"/>
</dbReference>
<dbReference type="InterPro" id="IPR003673">
    <property type="entry name" value="CoA-Trfase_fam_III"/>
</dbReference>
<dbReference type="EMBL" id="BAAAZN010000001">
    <property type="protein sequence ID" value="GAA3523983.1"/>
    <property type="molecule type" value="Genomic_DNA"/>
</dbReference>
<keyword evidence="3" id="KW-1185">Reference proteome</keyword>
<proteinExistence type="predicted"/>
<reference evidence="3" key="1">
    <citation type="journal article" date="2019" name="Int. J. Syst. Evol. Microbiol.">
        <title>The Global Catalogue of Microorganisms (GCM) 10K type strain sequencing project: providing services to taxonomists for standard genome sequencing and annotation.</title>
        <authorList>
            <consortium name="The Broad Institute Genomics Platform"/>
            <consortium name="The Broad Institute Genome Sequencing Center for Infectious Disease"/>
            <person name="Wu L."/>
            <person name="Ma J."/>
        </authorList>
    </citation>
    <scope>NUCLEOTIDE SEQUENCE [LARGE SCALE GENOMIC DNA]</scope>
    <source>
        <strain evidence="3">JCM 16898</strain>
    </source>
</reference>
<accession>A0ABP6V081</accession>
<evidence type="ECO:0000256" key="1">
    <source>
        <dbReference type="SAM" id="MobiDB-lite"/>
    </source>
</evidence>
<dbReference type="InterPro" id="IPR044855">
    <property type="entry name" value="CoA-Trfase_III_dom3_sf"/>
</dbReference>
<dbReference type="SUPFAM" id="SSF89796">
    <property type="entry name" value="CoA-transferase family III (CaiB/BaiF)"/>
    <property type="match status" value="1"/>
</dbReference>
<dbReference type="InterPro" id="IPR023606">
    <property type="entry name" value="CoA-Trfase_III_dom_1_sf"/>
</dbReference>
<organism evidence="2 3">
    <name type="scientific">Amycolatopsis ultiminotia</name>
    <dbReference type="NCBI Taxonomy" id="543629"/>
    <lineage>
        <taxon>Bacteria</taxon>
        <taxon>Bacillati</taxon>
        <taxon>Actinomycetota</taxon>
        <taxon>Actinomycetes</taxon>
        <taxon>Pseudonocardiales</taxon>
        <taxon>Pseudonocardiaceae</taxon>
        <taxon>Amycolatopsis</taxon>
    </lineage>
</organism>